<dbReference type="InterPro" id="IPR000055">
    <property type="entry name" value="Restrct_endonuc_typeI_TRD"/>
</dbReference>
<evidence type="ECO:0000256" key="2">
    <source>
        <dbReference type="ARBA" id="ARBA00022747"/>
    </source>
</evidence>
<evidence type="ECO:0000256" key="3">
    <source>
        <dbReference type="ARBA" id="ARBA00023125"/>
    </source>
</evidence>
<feature type="domain" description="Type I restriction modification DNA specificity" evidence="5">
    <location>
        <begin position="350"/>
        <end position="498"/>
    </location>
</feature>
<keyword evidence="2" id="KW-0680">Restriction system</keyword>
<dbReference type="InterPro" id="IPR003356">
    <property type="entry name" value="DNA_methylase_A-5"/>
</dbReference>
<evidence type="ECO:0000313" key="7">
    <source>
        <dbReference type="EMBL" id="MDR6781347.1"/>
    </source>
</evidence>
<keyword evidence="8" id="KW-1185">Reference proteome</keyword>
<reference evidence="7 8" key="1">
    <citation type="submission" date="2023-07" db="EMBL/GenBank/DDBJ databases">
        <title>Sorghum-associated microbial communities from plants grown in Nebraska, USA.</title>
        <authorList>
            <person name="Schachtman D."/>
        </authorList>
    </citation>
    <scope>NUCLEOTIDE SEQUENCE [LARGE SCALE GENOMIC DNA]</scope>
    <source>
        <strain evidence="7 8">BE143</strain>
    </source>
</reference>
<keyword evidence="3" id="KW-0238">DNA-binding</keyword>
<dbReference type="EMBL" id="JAVDUG010000016">
    <property type="protein sequence ID" value="MDR6781347.1"/>
    <property type="molecule type" value="Genomic_DNA"/>
</dbReference>
<sequence>MLEGDILIETFWNICLLHNISTRDQLLREAVRVVQTNRALQLQGAAHKSILEPETLFQWMNQYAGEREFGHFPGDRDLFFRLYQVGKDMNLLDYAIQTIQQDRITSEIVVHTSIVDRFKDMCEEHHYRTLLIAEAEKYLRGLAESQLVKPSFTITLITENYIIAKLLKTYFESFPNVHIIQGSIYQPLPLSEKYDAILTIPKLGIKMDEVKDAIIRDSEGVAVNHLIPLLQDTGRISVTLPARILFQSGHIEQWREQINESAPVHSVHMLPDGLFRPYISVKTYQIEFGRSPSQQVIIGRLLLHKMSLEPEREISVHGEAFARLENWRIDMLLDEHQDSLRSFQEAPVPKVKLRDVADIFRGKSVLKQDLRAGNIKVLNISNIEDGEVRTDQLETINEEERKIKRYEILPGDLVMACRGTVNKLAVFPETEGTVIASANIIVIRFKESISSGYAKIFLESPVGTTLIQSFQRGTTVLNLNPSDVGEIELPLLPHNEQNNRVNRYNEEKERYKQKIREATDRWEQVKNEIYSELY</sequence>
<comment type="similarity">
    <text evidence="1">Belongs to the type-I restriction system S methylase family.</text>
</comment>
<proteinExistence type="inferred from homology"/>
<evidence type="ECO:0000256" key="4">
    <source>
        <dbReference type="SAM" id="Coils"/>
    </source>
</evidence>
<dbReference type="PANTHER" id="PTHR30408:SF12">
    <property type="entry name" value="TYPE I RESTRICTION ENZYME MJAVIII SPECIFICITY SUBUNIT"/>
    <property type="match status" value="1"/>
</dbReference>
<evidence type="ECO:0000259" key="5">
    <source>
        <dbReference type="Pfam" id="PF01420"/>
    </source>
</evidence>
<gene>
    <name evidence="7" type="ORF">J2W98_005659</name>
</gene>
<dbReference type="RefSeq" id="WP_250251202.1">
    <property type="nucleotide sequence ID" value="NZ_JAVDUG010000016.1"/>
</dbReference>
<dbReference type="PANTHER" id="PTHR30408">
    <property type="entry name" value="TYPE-1 RESTRICTION ENZYME ECOKI SPECIFICITY PROTEIN"/>
    <property type="match status" value="1"/>
</dbReference>
<organism evidence="7 8">
    <name type="scientific">Paenibacillus peoriae</name>
    <dbReference type="NCBI Taxonomy" id="59893"/>
    <lineage>
        <taxon>Bacteria</taxon>
        <taxon>Bacillati</taxon>
        <taxon>Bacillota</taxon>
        <taxon>Bacilli</taxon>
        <taxon>Bacillales</taxon>
        <taxon>Paenibacillaceae</taxon>
        <taxon>Paenibacillus</taxon>
    </lineage>
</organism>
<dbReference type="SUPFAM" id="SSF53335">
    <property type="entry name" value="S-adenosyl-L-methionine-dependent methyltransferases"/>
    <property type="match status" value="1"/>
</dbReference>
<dbReference type="Gene3D" id="3.40.50.150">
    <property type="entry name" value="Vaccinia Virus protein VP39"/>
    <property type="match status" value="1"/>
</dbReference>
<accession>A0ABU1QPE1</accession>
<dbReference type="InterPro" id="IPR029063">
    <property type="entry name" value="SAM-dependent_MTases_sf"/>
</dbReference>
<feature type="coiled-coil region" evidence="4">
    <location>
        <begin position="494"/>
        <end position="528"/>
    </location>
</feature>
<dbReference type="InterPro" id="IPR044946">
    <property type="entry name" value="Restrct_endonuc_typeI_TRD_sf"/>
</dbReference>
<keyword evidence="4" id="KW-0175">Coiled coil</keyword>
<dbReference type="Pfam" id="PF02384">
    <property type="entry name" value="N6_Mtase"/>
    <property type="match status" value="1"/>
</dbReference>
<name>A0ABU1QPE1_9BACL</name>
<dbReference type="Gene3D" id="3.90.220.20">
    <property type="entry name" value="DNA methylase specificity domains"/>
    <property type="match status" value="1"/>
</dbReference>
<evidence type="ECO:0008006" key="9">
    <source>
        <dbReference type="Google" id="ProtNLM"/>
    </source>
</evidence>
<evidence type="ECO:0000256" key="1">
    <source>
        <dbReference type="ARBA" id="ARBA00010923"/>
    </source>
</evidence>
<comment type="caution">
    <text evidence="7">The sequence shown here is derived from an EMBL/GenBank/DDBJ whole genome shotgun (WGS) entry which is preliminary data.</text>
</comment>
<dbReference type="Pfam" id="PF01420">
    <property type="entry name" value="Methylase_S"/>
    <property type="match status" value="1"/>
</dbReference>
<evidence type="ECO:0000259" key="6">
    <source>
        <dbReference type="Pfam" id="PF02384"/>
    </source>
</evidence>
<dbReference type="Proteomes" id="UP001266807">
    <property type="component" value="Unassembled WGS sequence"/>
</dbReference>
<feature type="domain" description="DNA methylase adenine-specific" evidence="6">
    <location>
        <begin position="223"/>
        <end position="283"/>
    </location>
</feature>
<evidence type="ECO:0000313" key="8">
    <source>
        <dbReference type="Proteomes" id="UP001266807"/>
    </source>
</evidence>
<dbReference type="SUPFAM" id="SSF116734">
    <property type="entry name" value="DNA methylase specificity domain"/>
    <property type="match status" value="1"/>
</dbReference>
<protein>
    <recommendedName>
        <fullName evidence="9">Restriction endonuclease subunit S</fullName>
    </recommendedName>
</protein>
<dbReference type="InterPro" id="IPR052021">
    <property type="entry name" value="Type-I_RS_S_subunit"/>
</dbReference>